<evidence type="ECO:0000313" key="2">
    <source>
        <dbReference type="Proteomes" id="UP000237347"/>
    </source>
</evidence>
<keyword evidence="2" id="KW-1185">Reference proteome</keyword>
<gene>
    <name evidence="1" type="primary">PARC_2</name>
    <name evidence="1" type="ORF">CFP56_007653</name>
</gene>
<dbReference type="EMBL" id="PKMF04000153">
    <property type="protein sequence ID" value="KAK7846580.1"/>
    <property type="molecule type" value="Genomic_DNA"/>
</dbReference>
<name>A0AAW0L5J6_QUESU</name>
<protein>
    <submittedName>
        <fullName evidence="1">Glutathione s-transferase parc</fullName>
    </submittedName>
</protein>
<comment type="caution">
    <text evidence="1">The sequence shown here is derived from an EMBL/GenBank/DDBJ whole genome shotgun (WGS) entry which is preliminary data.</text>
</comment>
<evidence type="ECO:0000313" key="1">
    <source>
        <dbReference type="EMBL" id="KAK7846580.1"/>
    </source>
</evidence>
<organism evidence="1 2">
    <name type="scientific">Quercus suber</name>
    <name type="common">Cork oak</name>
    <dbReference type="NCBI Taxonomy" id="58331"/>
    <lineage>
        <taxon>Eukaryota</taxon>
        <taxon>Viridiplantae</taxon>
        <taxon>Streptophyta</taxon>
        <taxon>Embryophyta</taxon>
        <taxon>Tracheophyta</taxon>
        <taxon>Spermatophyta</taxon>
        <taxon>Magnoliopsida</taxon>
        <taxon>eudicotyledons</taxon>
        <taxon>Gunneridae</taxon>
        <taxon>Pentapetalae</taxon>
        <taxon>rosids</taxon>
        <taxon>fabids</taxon>
        <taxon>Fagales</taxon>
        <taxon>Fagaceae</taxon>
        <taxon>Quercus</taxon>
    </lineage>
</organism>
<dbReference type="Gene3D" id="1.20.1050.10">
    <property type="match status" value="1"/>
</dbReference>
<proteinExistence type="predicted"/>
<dbReference type="AlphaFoldDB" id="A0AAW0L5J6"/>
<reference evidence="1 2" key="1">
    <citation type="journal article" date="2018" name="Sci. Data">
        <title>The draft genome sequence of cork oak.</title>
        <authorList>
            <person name="Ramos A.M."/>
            <person name="Usie A."/>
            <person name="Barbosa P."/>
            <person name="Barros P.M."/>
            <person name="Capote T."/>
            <person name="Chaves I."/>
            <person name="Simoes F."/>
            <person name="Abreu I."/>
            <person name="Carrasquinho I."/>
            <person name="Faro C."/>
            <person name="Guimaraes J.B."/>
            <person name="Mendonca D."/>
            <person name="Nobrega F."/>
            <person name="Rodrigues L."/>
            <person name="Saibo N.J.M."/>
            <person name="Varela M.C."/>
            <person name="Egas C."/>
            <person name="Matos J."/>
            <person name="Miguel C.M."/>
            <person name="Oliveira M.M."/>
            <person name="Ricardo C.P."/>
            <person name="Goncalves S."/>
        </authorList>
    </citation>
    <scope>NUCLEOTIDE SEQUENCE [LARGE SCALE GENOMIC DNA]</scope>
    <source>
        <strain evidence="2">cv. HL8</strain>
    </source>
</reference>
<sequence length="95" mass="10883">MADELLSRRDIAVVVENGSPFLFKNGEESVRRMRSFYSIETLRGFSIEAECSKIVAWANISIEAECSKIVAWANRCMQKDIIAKTLPDQKKLNQW</sequence>
<dbReference type="Proteomes" id="UP000237347">
    <property type="component" value="Unassembled WGS sequence"/>
</dbReference>
<accession>A0AAW0L5J6</accession>